<evidence type="ECO:0000256" key="7">
    <source>
        <dbReference type="SAM" id="MobiDB-lite"/>
    </source>
</evidence>
<evidence type="ECO:0000256" key="6">
    <source>
        <dbReference type="ARBA" id="ARBA00061274"/>
    </source>
</evidence>
<dbReference type="SUPFAM" id="SSF47113">
    <property type="entry name" value="Histone-fold"/>
    <property type="match status" value="1"/>
</dbReference>
<keyword evidence="3" id="KW-0010">Activator</keyword>
<dbReference type="OrthoDB" id="66982at2759"/>
<feature type="compositionally biased region" description="Low complexity" evidence="7">
    <location>
        <begin position="299"/>
        <end position="312"/>
    </location>
</feature>
<dbReference type="Gene3D" id="1.10.20.10">
    <property type="entry name" value="Histone, subunit A"/>
    <property type="match status" value="1"/>
</dbReference>
<gene>
    <name evidence="9" type="primary">LOC116304532</name>
</gene>
<dbReference type="GO" id="GO:0046982">
    <property type="term" value="F:protein heterodimerization activity"/>
    <property type="evidence" value="ECO:0007669"/>
    <property type="project" value="InterPro"/>
</dbReference>
<dbReference type="GO" id="GO:0000124">
    <property type="term" value="C:SAGA complex"/>
    <property type="evidence" value="ECO:0007669"/>
    <property type="project" value="UniProtKB-ARBA"/>
</dbReference>
<dbReference type="InterPro" id="IPR003195">
    <property type="entry name" value="TFIID_TAF13"/>
</dbReference>
<feature type="compositionally biased region" description="Low complexity" evidence="7">
    <location>
        <begin position="320"/>
        <end position="349"/>
    </location>
</feature>
<dbReference type="InParanoid" id="A0A6P8IT24"/>
<evidence type="ECO:0000256" key="3">
    <source>
        <dbReference type="ARBA" id="ARBA00023159"/>
    </source>
</evidence>
<sequence>MTKSKSKNKKSDKNKEASAASSIVEIKPPSVGELTPASPSPVNVITKNVPKLWFQSEIQSMMYAFGDSRRPSPESAVIIEEIVHQQMSSLIVHAAEVTNMRGGRFMSMEDTLFLMRRDKDKLKRLIKYLTFKDLRNKMQKQVSIDDDDVLDAAASNELKGSKRRKISYDFLSTIDHTGDLISLFDDDDFDEVKQERNERAERLSRTLDHQQYMDYIECRQVNFNKKAGKFKEWIDCGSLIDMKPNAPVMEIFSYLAYETVAQLVDLALLVKKDAEGGDILATSMPPVSSLPQPQALLNSTSTTPGTASSTPNHTPPSTPTTPTTGSLPFLPSPTHSISSTHSVSSTSSKSKSKKRKSKSSSSALQEISSDCIQPWHIREALRRYSYYIGPLAPYSPHMKSTPAYRTLCC</sequence>
<dbReference type="CDD" id="cd07978">
    <property type="entry name" value="HFD_TAF13"/>
    <property type="match status" value="1"/>
</dbReference>
<organism evidence="8 9">
    <name type="scientific">Actinia tenebrosa</name>
    <name type="common">Australian red waratah sea anemone</name>
    <dbReference type="NCBI Taxonomy" id="6105"/>
    <lineage>
        <taxon>Eukaryota</taxon>
        <taxon>Metazoa</taxon>
        <taxon>Cnidaria</taxon>
        <taxon>Anthozoa</taxon>
        <taxon>Hexacorallia</taxon>
        <taxon>Actiniaria</taxon>
        <taxon>Actiniidae</taxon>
        <taxon>Actinia</taxon>
    </lineage>
</organism>
<keyword evidence="8" id="KW-1185">Reference proteome</keyword>
<evidence type="ECO:0000313" key="8">
    <source>
        <dbReference type="Proteomes" id="UP000515163"/>
    </source>
</evidence>
<name>A0A6P8IT24_ACTTE</name>
<evidence type="ECO:0000313" key="9">
    <source>
        <dbReference type="RefSeq" id="XP_031570139.1"/>
    </source>
</evidence>
<keyword evidence="4" id="KW-0804">Transcription</keyword>
<reference evidence="9" key="1">
    <citation type="submission" date="2025-08" db="UniProtKB">
        <authorList>
            <consortium name="RefSeq"/>
        </authorList>
    </citation>
    <scope>IDENTIFICATION</scope>
    <source>
        <tissue evidence="9">Tentacle</tissue>
    </source>
</reference>
<dbReference type="AlphaFoldDB" id="A0A6P8IT24"/>
<comment type="subcellular location">
    <subcellularLocation>
        <location evidence="1">Nucleus</location>
    </subcellularLocation>
</comment>
<keyword evidence="2" id="KW-0805">Transcription regulation</keyword>
<accession>A0A6P8IT24</accession>
<keyword evidence="5" id="KW-0539">Nucleus</keyword>
<dbReference type="PANTHER" id="PTHR11380:SF16">
    <property type="entry name" value="TRANSCRIPTION INITIATION PROTEIN SPT3 HOMOLOG"/>
    <property type="match status" value="1"/>
</dbReference>
<feature type="compositionally biased region" description="Polar residues" evidence="7">
    <location>
        <begin position="285"/>
        <end position="298"/>
    </location>
</feature>
<dbReference type="PANTHER" id="PTHR11380">
    <property type="entry name" value="TRANSCRIPTION INITIATION FACTOR TFIID/SUPT3-RELATED"/>
    <property type="match status" value="1"/>
</dbReference>
<protein>
    <submittedName>
        <fullName evidence="9">Transcription initiation protein SPT3 homolog</fullName>
    </submittedName>
</protein>
<dbReference type="GO" id="GO:0006366">
    <property type="term" value="P:transcription by RNA polymerase II"/>
    <property type="evidence" value="ECO:0007669"/>
    <property type="project" value="InterPro"/>
</dbReference>
<evidence type="ECO:0000256" key="5">
    <source>
        <dbReference type="ARBA" id="ARBA00023242"/>
    </source>
</evidence>
<feature type="region of interest" description="Disordered" evidence="7">
    <location>
        <begin position="283"/>
        <end position="363"/>
    </location>
</feature>
<dbReference type="InterPro" id="IPR009072">
    <property type="entry name" value="Histone-fold"/>
</dbReference>
<evidence type="ECO:0000256" key="1">
    <source>
        <dbReference type="ARBA" id="ARBA00004123"/>
    </source>
</evidence>
<dbReference type="GO" id="GO:0006357">
    <property type="term" value="P:regulation of transcription by RNA polymerase II"/>
    <property type="evidence" value="ECO:0007669"/>
    <property type="project" value="UniProtKB-ARBA"/>
</dbReference>
<comment type="similarity">
    <text evidence="6">Belongs to the SPT3 family.</text>
</comment>
<dbReference type="GO" id="GO:0003713">
    <property type="term" value="F:transcription coactivator activity"/>
    <property type="evidence" value="ECO:0007669"/>
    <property type="project" value="TreeGrafter"/>
</dbReference>
<dbReference type="FunFam" id="1.10.20.10:FF:000023">
    <property type="entry name" value="transcription initiation protein SPT3 homolog"/>
    <property type="match status" value="1"/>
</dbReference>
<evidence type="ECO:0000256" key="2">
    <source>
        <dbReference type="ARBA" id="ARBA00023015"/>
    </source>
</evidence>
<dbReference type="Proteomes" id="UP000515163">
    <property type="component" value="Unplaced"/>
</dbReference>
<proteinExistence type="inferred from homology"/>
<dbReference type="GeneID" id="116304532"/>
<dbReference type="KEGG" id="aten:116304532"/>
<dbReference type="Pfam" id="PF02269">
    <property type="entry name" value="TFIID-18kDa"/>
    <property type="match status" value="1"/>
</dbReference>
<dbReference type="FunCoup" id="A0A6P8IT24">
    <property type="interactions" value="1128"/>
</dbReference>
<dbReference type="GO" id="GO:0005634">
    <property type="term" value="C:nucleus"/>
    <property type="evidence" value="ECO:0007669"/>
    <property type="project" value="UniProtKB-SubCell"/>
</dbReference>
<feature type="region of interest" description="Disordered" evidence="7">
    <location>
        <begin position="1"/>
        <end position="40"/>
    </location>
</feature>
<dbReference type="RefSeq" id="XP_031570139.1">
    <property type="nucleotide sequence ID" value="XM_031714279.1"/>
</dbReference>
<evidence type="ECO:0000256" key="4">
    <source>
        <dbReference type="ARBA" id="ARBA00023163"/>
    </source>
</evidence>